<gene>
    <name evidence="2" type="ORF">IZO911_LOCUS44847</name>
    <name evidence="3" type="ORF">OXD698_LOCUS39972</name>
</gene>
<comment type="caution">
    <text evidence="2">The sequence shown here is derived from an EMBL/GenBank/DDBJ whole genome shotgun (WGS) entry which is preliminary data.</text>
</comment>
<evidence type="ECO:0000256" key="1">
    <source>
        <dbReference type="SAM" id="Phobius"/>
    </source>
</evidence>
<dbReference type="EMBL" id="CAJOAZ010008481">
    <property type="protein sequence ID" value="CAF4185324.1"/>
    <property type="molecule type" value="Genomic_DNA"/>
</dbReference>
<sequence>MNIGNNKIQTISNHTKHEELVTIRSNTPPIRYRKKDIIYILITLITGVFLILGIAIPLFLFTIKKIRSSTTLLPSVTTTTTTSIPSTTKIESINTTSIWEITEEPSNTTKPSNSGGCTIS</sequence>
<evidence type="ECO:0000313" key="2">
    <source>
        <dbReference type="EMBL" id="CAF1497714.1"/>
    </source>
</evidence>
<reference evidence="2" key="1">
    <citation type="submission" date="2021-02" db="EMBL/GenBank/DDBJ databases">
        <authorList>
            <person name="Nowell W R."/>
        </authorList>
    </citation>
    <scope>NUCLEOTIDE SEQUENCE</scope>
</reference>
<evidence type="ECO:0000313" key="3">
    <source>
        <dbReference type="EMBL" id="CAF4185324.1"/>
    </source>
</evidence>
<proteinExistence type="predicted"/>
<dbReference type="Proteomes" id="UP000663844">
    <property type="component" value="Unassembled WGS sequence"/>
</dbReference>
<dbReference type="Proteomes" id="UP000663860">
    <property type="component" value="Unassembled WGS sequence"/>
</dbReference>
<dbReference type="AlphaFoldDB" id="A0A815SXL0"/>
<evidence type="ECO:0000313" key="4">
    <source>
        <dbReference type="Proteomes" id="UP000663860"/>
    </source>
</evidence>
<accession>A0A815SXL0</accession>
<keyword evidence="1" id="KW-0472">Membrane</keyword>
<organism evidence="2 4">
    <name type="scientific">Adineta steineri</name>
    <dbReference type="NCBI Taxonomy" id="433720"/>
    <lineage>
        <taxon>Eukaryota</taxon>
        <taxon>Metazoa</taxon>
        <taxon>Spiralia</taxon>
        <taxon>Gnathifera</taxon>
        <taxon>Rotifera</taxon>
        <taxon>Eurotatoria</taxon>
        <taxon>Bdelloidea</taxon>
        <taxon>Adinetida</taxon>
        <taxon>Adinetidae</taxon>
        <taxon>Adineta</taxon>
    </lineage>
</organism>
<protein>
    <submittedName>
        <fullName evidence="2">Uncharacterized protein</fullName>
    </submittedName>
</protein>
<name>A0A815SXL0_9BILA</name>
<keyword evidence="1" id="KW-0812">Transmembrane</keyword>
<feature type="transmembrane region" description="Helical" evidence="1">
    <location>
        <begin position="37"/>
        <end position="61"/>
    </location>
</feature>
<keyword evidence="1" id="KW-1133">Transmembrane helix</keyword>
<dbReference type="EMBL" id="CAJNOE010003026">
    <property type="protein sequence ID" value="CAF1497714.1"/>
    <property type="molecule type" value="Genomic_DNA"/>
</dbReference>